<dbReference type="PANTHER" id="PTHR30634:SF14">
    <property type="match status" value="1"/>
</dbReference>
<accession>A0A8B6XA58</accession>
<feature type="region of interest" description="Disordered" evidence="1">
    <location>
        <begin position="110"/>
        <end position="179"/>
    </location>
</feature>
<keyword evidence="2" id="KW-1185">Reference proteome</keyword>
<protein>
    <submittedName>
        <fullName evidence="3">DUF5682 family protein</fullName>
    </submittedName>
</protein>
<dbReference type="PANTHER" id="PTHR30634">
    <property type="entry name" value="OUTER MEMBRANE LOLAB LIPOPROTEIN INSERTION APPARATUS"/>
    <property type="match status" value="1"/>
</dbReference>
<dbReference type="InterPro" id="IPR043737">
    <property type="entry name" value="DUF5682"/>
</dbReference>
<organism evidence="2 3">
    <name type="scientific">Derxia gummosa DSM 723</name>
    <dbReference type="NCBI Taxonomy" id="1121388"/>
    <lineage>
        <taxon>Bacteria</taxon>
        <taxon>Pseudomonadati</taxon>
        <taxon>Pseudomonadota</taxon>
        <taxon>Betaproteobacteria</taxon>
        <taxon>Burkholderiales</taxon>
        <taxon>Alcaligenaceae</taxon>
        <taxon>Derxia</taxon>
    </lineage>
</organism>
<feature type="region of interest" description="Disordered" evidence="1">
    <location>
        <begin position="812"/>
        <end position="858"/>
    </location>
</feature>
<proteinExistence type="predicted"/>
<evidence type="ECO:0000313" key="2">
    <source>
        <dbReference type="Proteomes" id="UP000675920"/>
    </source>
</evidence>
<reference evidence="3" key="1">
    <citation type="submission" date="2025-08" db="UniProtKB">
        <authorList>
            <consortium name="RefSeq"/>
        </authorList>
    </citation>
    <scope>IDENTIFICATION</scope>
</reference>
<dbReference type="InterPro" id="IPR050458">
    <property type="entry name" value="LolB"/>
</dbReference>
<evidence type="ECO:0000256" key="1">
    <source>
        <dbReference type="SAM" id="MobiDB-lite"/>
    </source>
</evidence>
<dbReference type="AlphaFoldDB" id="A0A8B6XA58"/>
<feature type="compositionally biased region" description="Low complexity" evidence="1">
    <location>
        <begin position="116"/>
        <end position="171"/>
    </location>
</feature>
<evidence type="ECO:0000313" key="3">
    <source>
        <dbReference type="RefSeq" id="WP_051379003.1"/>
    </source>
</evidence>
<dbReference type="RefSeq" id="WP_051379003.1">
    <property type="nucleotide sequence ID" value="NZ_KI519499.1"/>
</dbReference>
<sequence length="858" mass="89140">MTACQIYGIRHHGPGSARSLLGALDRQRPDVLLLEMPADAEAQAALATLAREGFAPPVALLLYRADAPQRCVYLPFANFSPEWQALRWAAANGVPVRLMDLPMALQLADAPEEEGAAPVDGDGATAAGDPAAVAPDAVAGEADASAAPPASVPAVPSAVAPAPADAPAGADPVPPEPDRLDALARLAGYDDAERWWDHLVETHPAGFDIFDAVAGAMASLREHEPPPVGREALREAFMRQSIRAARREKFTNLAVVCGAWHAPALANPGPAAPDAALLKGLPKAKIAACWIPWTHARLARRSGYGAGVEAPGWYAHLWGSHGQPARRVTTGWLARCAATLRERDIGISSGHVIEAVRLAEGLAGLRGRELPDLADLRDAITTVLGEGESARLALLERDLFVGDLIGEVPDDASTVPLLLDLQQRQKRLRLPITTEPKPLELDLRKPGDLDRSRLLHRLGALDIRWARLGRDDGRGSFRERWTLTWKPELAVDVVEAAIWGATVESAAAARLADRARAAAASQPPDLAALVETLHLALLADLRELLPRLVAAVADAGAATHDVDLLLAALPGLARLVRYGDVRNTDSALSRPAAVGLALRAAAGLVPACQSLSDEAALARWQRLAPASEAVPLLGDAGLDALWFGALRKLAEGEQVHGRLRGGCARIAYDRHDWSADDTALHMGRALSRAAAPADAAAWVEGFLGGSGLLLVHDDRLFDVLDGWVRGLSAEHFTAVLPLLRRAFSAIEPGERRQLGQRAARGGTAIAAGAPEAGLDPARAAVAAPVLALLLGAPLPAALAGIAAPAGTGAGAMSAGVAASPGATPAGVAASTGAMPASTAPSASPADASLSPDAPVTLP</sequence>
<name>A0A8B6XA58_9BURK</name>
<dbReference type="OrthoDB" id="9768066at2"/>
<dbReference type="Proteomes" id="UP000675920">
    <property type="component" value="Unplaced"/>
</dbReference>
<dbReference type="Pfam" id="PF18934">
    <property type="entry name" value="DUF5682"/>
    <property type="match status" value="1"/>
</dbReference>